<dbReference type="InterPro" id="IPR036397">
    <property type="entry name" value="RNaseH_sf"/>
</dbReference>
<gene>
    <name evidence="1" type="ORF">L873DRAFT_1560446</name>
</gene>
<accession>A0A3N4JQL1</accession>
<reference evidence="1 2" key="1">
    <citation type="journal article" date="2018" name="Nat. Ecol. Evol.">
        <title>Pezizomycetes genomes reveal the molecular basis of ectomycorrhizal truffle lifestyle.</title>
        <authorList>
            <person name="Murat C."/>
            <person name="Payen T."/>
            <person name="Noel B."/>
            <person name="Kuo A."/>
            <person name="Morin E."/>
            <person name="Chen J."/>
            <person name="Kohler A."/>
            <person name="Krizsan K."/>
            <person name="Balestrini R."/>
            <person name="Da Silva C."/>
            <person name="Montanini B."/>
            <person name="Hainaut M."/>
            <person name="Levati E."/>
            <person name="Barry K.W."/>
            <person name="Belfiori B."/>
            <person name="Cichocki N."/>
            <person name="Clum A."/>
            <person name="Dockter R.B."/>
            <person name="Fauchery L."/>
            <person name="Guy J."/>
            <person name="Iotti M."/>
            <person name="Le Tacon F."/>
            <person name="Lindquist E.A."/>
            <person name="Lipzen A."/>
            <person name="Malagnac F."/>
            <person name="Mello A."/>
            <person name="Molinier V."/>
            <person name="Miyauchi S."/>
            <person name="Poulain J."/>
            <person name="Riccioni C."/>
            <person name="Rubini A."/>
            <person name="Sitrit Y."/>
            <person name="Splivallo R."/>
            <person name="Traeger S."/>
            <person name="Wang M."/>
            <person name="Zifcakova L."/>
            <person name="Wipf D."/>
            <person name="Zambonelli A."/>
            <person name="Paolocci F."/>
            <person name="Nowrousian M."/>
            <person name="Ottonello S."/>
            <person name="Baldrian P."/>
            <person name="Spatafora J.W."/>
            <person name="Henrissat B."/>
            <person name="Nagy L.G."/>
            <person name="Aury J.M."/>
            <person name="Wincker P."/>
            <person name="Grigoriev I.V."/>
            <person name="Bonfante P."/>
            <person name="Martin F.M."/>
        </authorList>
    </citation>
    <scope>NUCLEOTIDE SEQUENCE [LARGE SCALE GENOMIC DNA]</scope>
    <source>
        <strain evidence="1 2">120613-1</strain>
    </source>
</reference>
<dbReference type="Gene3D" id="3.30.420.10">
    <property type="entry name" value="Ribonuclease H-like superfamily/Ribonuclease H"/>
    <property type="match status" value="1"/>
</dbReference>
<feature type="non-terminal residue" evidence="1">
    <location>
        <position position="1"/>
    </location>
</feature>
<feature type="non-terminal residue" evidence="1">
    <location>
        <position position="67"/>
    </location>
</feature>
<evidence type="ECO:0000313" key="1">
    <source>
        <dbReference type="EMBL" id="RPB00616.1"/>
    </source>
</evidence>
<keyword evidence="2" id="KW-1185">Reference proteome</keyword>
<dbReference type="GO" id="GO:0003676">
    <property type="term" value="F:nucleic acid binding"/>
    <property type="evidence" value="ECO:0007669"/>
    <property type="project" value="InterPro"/>
</dbReference>
<dbReference type="AlphaFoldDB" id="A0A3N4JQL1"/>
<dbReference type="Proteomes" id="UP000276215">
    <property type="component" value="Unassembled WGS sequence"/>
</dbReference>
<evidence type="ECO:0008006" key="3">
    <source>
        <dbReference type="Google" id="ProtNLM"/>
    </source>
</evidence>
<sequence>YRVVPWPPQSPDLNVIKNVEKKVYKYPQALYGGELWTACEEEWDAIEQDKINVLIKTMPQCIDDIID</sequence>
<proteinExistence type="predicted"/>
<evidence type="ECO:0000313" key="2">
    <source>
        <dbReference type="Proteomes" id="UP000276215"/>
    </source>
</evidence>
<dbReference type="EMBL" id="ML120378">
    <property type="protein sequence ID" value="RPB00616.1"/>
    <property type="molecule type" value="Genomic_DNA"/>
</dbReference>
<dbReference type="OrthoDB" id="3226274at2759"/>
<protein>
    <recommendedName>
        <fullName evidence="3">Tc1-like transposase DDE domain-containing protein</fullName>
    </recommendedName>
</protein>
<name>A0A3N4JQL1_9PEZI</name>
<organism evidence="1 2">
    <name type="scientific">Choiromyces venosus 120613-1</name>
    <dbReference type="NCBI Taxonomy" id="1336337"/>
    <lineage>
        <taxon>Eukaryota</taxon>
        <taxon>Fungi</taxon>
        <taxon>Dikarya</taxon>
        <taxon>Ascomycota</taxon>
        <taxon>Pezizomycotina</taxon>
        <taxon>Pezizomycetes</taxon>
        <taxon>Pezizales</taxon>
        <taxon>Tuberaceae</taxon>
        <taxon>Choiromyces</taxon>
    </lineage>
</organism>